<protein>
    <submittedName>
        <fullName evidence="2">Ion transport 2 domain protein</fullName>
    </submittedName>
</protein>
<evidence type="ECO:0000259" key="1">
    <source>
        <dbReference type="Pfam" id="PF07885"/>
    </source>
</evidence>
<sequence>MENIKNSKKPVFSKIKDYIFTIFSVGIEFLLADLTCEYGTNWKRPVWLWVGAVLVVFPLLYWFLGGIVGASSPWDYWYFSIVTATTLGYGDMHPIGYAKVFASLEAIFGMFMWAVFLTVFARKYMR</sequence>
<dbReference type="EMBL" id="CP001941">
    <property type="protein sequence ID" value="ADD08992.1"/>
    <property type="molecule type" value="Genomic_DNA"/>
</dbReference>
<dbReference type="KEGG" id="abi:Aboo_1183"/>
<accession>B5IFR0</accession>
<proteinExistence type="predicted"/>
<dbReference type="Pfam" id="PF07885">
    <property type="entry name" value="Ion_trans_2"/>
    <property type="match status" value="1"/>
</dbReference>
<dbReference type="eggNOG" id="arCOG03127">
    <property type="taxonomic scope" value="Archaea"/>
</dbReference>
<dbReference type="OrthoDB" id="199127at2157"/>
<keyword evidence="3" id="KW-1185">Reference proteome</keyword>
<organism evidence="2 3">
    <name type="scientific">Aciduliprofundum boonei (strain DSM 19572 / T469)</name>
    <dbReference type="NCBI Taxonomy" id="439481"/>
    <lineage>
        <taxon>Archaea</taxon>
        <taxon>Methanobacteriati</taxon>
        <taxon>Thermoplasmatota</taxon>
        <taxon>DHVE2 group</taxon>
        <taxon>Candidatus Aciduliprofundum</taxon>
    </lineage>
</organism>
<feature type="domain" description="Potassium channel" evidence="1">
    <location>
        <begin position="53"/>
        <end position="124"/>
    </location>
</feature>
<dbReference type="InterPro" id="IPR013099">
    <property type="entry name" value="K_chnl_dom"/>
</dbReference>
<dbReference type="SUPFAM" id="SSF81324">
    <property type="entry name" value="Voltage-gated potassium channels"/>
    <property type="match status" value="1"/>
</dbReference>
<reference evidence="2" key="1">
    <citation type="submission" date="2010-02" db="EMBL/GenBank/DDBJ databases">
        <title>Complete sequence of Aciduliprofundum boonei T469.</title>
        <authorList>
            <consortium name="US DOE Joint Genome Institute"/>
            <person name="Lucas S."/>
            <person name="Copeland A."/>
            <person name="Lapidus A."/>
            <person name="Cheng J.-F."/>
            <person name="Bruce D."/>
            <person name="Goodwin L."/>
            <person name="Pitluck S."/>
            <person name="Saunders E."/>
            <person name="Detter J.C."/>
            <person name="Han C."/>
            <person name="Tapia R."/>
            <person name="Land M."/>
            <person name="Hauser L."/>
            <person name="Kyrpides N."/>
            <person name="Mikhailova N."/>
            <person name="Flores G."/>
            <person name="Reysenbach A.-L."/>
            <person name="Woyke T."/>
        </authorList>
    </citation>
    <scope>NUCLEOTIDE SEQUENCE</scope>
    <source>
        <strain evidence="2">T469</strain>
    </source>
</reference>
<dbReference type="Proteomes" id="UP000001400">
    <property type="component" value="Chromosome"/>
</dbReference>
<name>B5IFR0_ACIB4</name>
<dbReference type="Gene3D" id="1.10.287.70">
    <property type="match status" value="1"/>
</dbReference>
<dbReference type="AlphaFoldDB" id="B5IFR0"/>
<evidence type="ECO:0000313" key="3">
    <source>
        <dbReference type="Proteomes" id="UP000001400"/>
    </source>
</evidence>
<dbReference type="STRING" id="439481.Aboo_1183"/>
<gene>
    <name evidence="2" type="ordered locus">Aboo_1183</name>
</gene>
<evidence type="ECO:0000313" key="2">
    <source>
        <dbReference type="EMBL" id="ADD08992.1"/>
    </source>
</evidence>
<dbReference type="HOGENOM" id="CLU_1976395_0_0_2"/>